<name>A0A318L3N5_9NEIS</name>
<feature type="signal peptide" evidence="1">
    <location>
        <begin position="1"/>
        <end position="23"/>
    </location>
</feature>
<evidence type="ECO:0000313" key="3">
    <source>
        <dbReference type="Proteomes" id="UP000247555"/>
    </source>
</evidence>
<dbReference type="Proteomes" id="UP000247555">
    <property type="component" value="Unassembled WGS sequence"/>
</dbReference>
<comment type="caution">
    <text evidence="2">The sequence shown here is derived from an EMBL/GenBank/DDBJ whole genome shotgun (WGS) entry which is preliminary data.</text>
</comment>
<evidence type="ECO:0000256" key="1">
    <source>
        <dbReference type="SAM" id="SignalP"/>
    </source>
</evidence>
<keyword evidence="3" id="KW-1185">Reference proteome</keyword>
<sequence>MTLIRPIRLALLLASFSSVPALAAPAPESFLAKMATEAMNQLYKRYDDSKKCWVTRYQGDIYCMEIDSVNQAGGMLHVFAIGSTSDAAHVTPGVAGGIVLDITSRPAKVVAASKVIGEYGNTGSAPNAWQFTRLGSKAWGWINTSSDIHQGVIEGSMSILGVHGKEIVELGGFASLFSCEDCAGVKGTADDINSAIQFDTLNDKPMYPFTVRMFGKRNGKPLDITYKNISFDPGTGRYRMPKMLLDR</sequence>
<gene>
    <name evidence="2" type="ORF">DFR34_12553</name>
</gene>
<proteinExistence type="predicted"/>
<feature type="chain" id="PRO_5016455466" evidence="1">
    <location>
        <begin position="24"/>
        <end position="247"/>
    </location>
</feature>
<accession>A0A318L3N5</accession>
<dbReference type="EMBL" id="QJKI01000025">
    <property type="protein sequence ID" value="PXX75816.1"/>
    <property type="molecule type" value="Genomic_DNA"/>
</dbReference>
<evidence type="ECO:0000313" key="2">
    <source>
        <dbReference type="EMBL" id="PXX75816.1"/>
    </source>
</evidence>
<organism evidence="2 3">
    <name type="scientific">Rivihabitans pingtungensis</name>
    <dbReference type="NCBI Taxonomy" id="1054498"/>
    <lineage>
        <taxon>Bacteria</taxon>
        <taxon>Pseudomonadati</taxon>
        <taxon>Pseudomonadota</taxon>
        <taxon>Betaproteobacteria</taxon>
        <taxon>Neisseriales</taxon>
        <taxon>Aquaspirillaceae</taxon>
        <taxon>Rivihabitans</taxon>
    </lineage>
</organism>
<dbReference type="AlphaFoldDB" id="A0A318L3N5"/>
<reference evidence="2 3" key="1">
    <citation type="submission" date="2018-05" db="EMBL/GenBank/DDBJ databases">
        <title>Genomic Encyclopedia of Type Strains, Phase IV (KMG-IV): sequencing the most valuable type-strain genomes for metagenomic binning, comparative biology and taxonomic classification.</title>
        <authorList>
            <person name="Goeker M."/>
        </authorList>
    </citation>
    <scope>NUCLEOTIDE SEQUENCE [LARGE SCALE GENOMIC DNA]</scope>
    <source>
        <strain evidence="2 3">DSM 29661</strain>
    </source>
</reference>
<protein>
    <submittedName>
        <fullName evidence="2">Uncharacterized protein</fullName>
    </submittedName>
</protein>
<keyword evidence="1" id="KW-0732">Signal</keyword>